<evidence type="ECO:0008006" key="4">
    <source>
        <dbReference type="Google" id="ProtNLM"/>
    </source>
</evidence>
<keyword evidence="3" id="KW-1185">Reference proteome</keyword>
<comment type="caution">
    <text evidence="2">The sequence shown here is derived from an EMBL/GenBank/DDBJ whole genome shotgun (WGS) entry which is preliminary data.</text>
</comment>
<gene>
    <name evidence="2" type="ORF">AAHA92_08699</name>
</gene>
<reference evidence="2 3" key="1">
    <citation type="submission" date="2024-06" db="EMBL/GenBank/DDBJ databases">
        <title>A chromosome level genome sequence of Diviner's sage (Salvia divinorum).</title>
        <authorList>
            <person name="Ford S.A."/>
            <person name="Ro D.-K."/>
            <person name="Ness R.W."/>
            <person name="Phillips M.A."/>
        </authorList>
    </citation>
    <scope>NUCLEOTIDE SEQUENCE [LARGE SCALE GENOMIC DNA]</scope>
    <source>
        <strain evidence="2">SAF-2024a</strain>
        <tissue evidence="2">Leaf</tissue>
    </source>
</reference>
<dbReference type="AlphaFoldDB" id="A0ABD1HT47"/>
<organism evidence="2 3">
    <name type="scientific">Salvia divinorum</name>
    <name type="common">Maria pastora</name>
    <name type="synonym">Diviner's sage</name>
    <dbReference type="NCBI Taxonomy" id="28513"/>
    <lineage>
        <taxon>Eukaryota</taxon>
        <taxon>Viridiplantae</taxon>
        <taxon>Streptophyta</taxon>
        <taxon>Embryophyta</taxon>
        <taxon>Tracheophyta</taxon>
        <taxon>Spermatophyta</taxon>
        <taxon>Magnoliopsida</taxon>
        <taxon>eudicotyledons</taxon>
        <taxon>Gunneridae</taxon>
        <taxon>Pentapetalae</taxon>
        <taxon>asterids</taxon>
        <taxon>lamiids</taxon>
        <taxon>Lamiales</taxon>
        <taxon>Lamiaceae</taxon>
        <taxon>Nepetoideae</taxon>
        <taxon>Mentheae</taxon>
        <taxon>Salviinae</taxon>
        <taxon>Salvia</taxon>
        <taxon>Salvia subgen. Calosphace</taxon>
    </lineage>
</organism>
<accession>A0ABD1HT47</accession>
<name>A0ABD1HT47_SALDI</name>
<dbReference type="Proteomes" id="UP001567538">
    <property type="component" value="Unassembled WGS sequence"/>
</dbReference>
<sequence>MRTHWSISRGESRGTTLFELWTNIQDFCTEISSECGLALTDVAIGLRTMTYPLANEIHIANAKANTLKSLLKIRLWHNAEYLDIVPVLTVASLLIDIVACTAKIADFVEVLATKAKFKKPDLGMNQTTNVEEPKHVNVEEEQPRSAEVEESMDETENVEESRMSERDEIKEGMEEGDREEDRGEQLSSKTEHAPT</sequence>
<dbReference type="EMBL" id="JBEAFC010000004">
    <property type="protein sequence ID" value="KAL1558206.1"/>
    <property type="molecule type" value="Genomic_DNA"/>
</dbReference>
<evidence type="ECO:0000313" key="3">
    <source>
        <dbReference type="Proteomes" id="UP001567538"/>
    </source>
</evidence>
<proteinExistence type="predicted"/>
<feature type="region of interest" description="Disordered" evidence="1">
    <location>
        <begin position="123"/>
        <end position="195"/>
    </location>
</feature>
<protein>
    <recommendedName>
        <fullName evidence="4">Aluminum-activated malate transporter</fullName>
    </recommendedName>
</protein>
<feature type="compositionally biased region" description="Acidic residues" evidence="1">
    <location>
        <begin position="148"/>
        <end position="158"/>
    </location>
</feature>
<evidence type="ECO:0000256" key="1">
    <source>
        <dbReference type="SAM" id="MobiDB-lite"/>
    </source>
</evidence>
<feature type="compositionally biased region" description="Basic and acidic residues" evidence="1">
    <location>
        <begin position="131"/>
        <end position="147"/>
    </location>
</feature>
<evidence type="ECO:0000313" key="2">
    <source>
        <dbReference type="EMBL" id="KAL1558206.1"/>
    </source>
</evidence>
<feature type="compositionally biased region" description="Basic and acidic residues" evidence="1">
    <location>
        <begin position="159"/>
        <end position="195"/>
    </location>
</feature>